<name>A0A1S8AZB8_9EURY</name>
<reference evidence="3" key="1">
    <citation type="submission" date="2016-04" db="EMBL/GenBank/DDBJ databases">
        <authorList>
            <person name="Chen S.-C."/>
            <person name="Lai M.-C."/>
        </authorList>
    </citation>
    <scope>NUCLEOTIDE SEQUENCE [LARGE SCALE GENOMIC DNA]</scope>
    <source>
        <strain evidence="3">AB14</strain>
    </source>
</reference>
<dbReference type="GO" id="GO:0006974">
    <property type="term" value="P:DNA damage response"/>
    <property type="evidence" value="ECO:0007669"/>
    <property type="project" value="TreeGrafter"/>
</dbReference>
<proteinExistence type="predicted"/>
<dbReference type="PANTHER" id="PTHR34387">
    <property type="entry name" value="SLR1258 PROTEIN"/>
    <property type="match status" value="1"/>
</dbReference>
<dbReference type="InterPro" id="IPR007497">
    <property type="entry name" value="SIMPL/DUF541"/>
</dbReference>
<dbReference type="InterPro" id="IPR052022">
    <property type="entry name" value="26kDa_periplasmic_antigen"/>
</dbReference>
<dbReference type="Gene3D" id="3.30.110.170">
    <property type="entry name" value="Protein of unknown function (DUF541), domain 1"/>
    <property type="match status" value="1"/>
</dbReference>
<evidence type="ECO:0000313" key="2">
    <source>
        <dbReference type="EMBL" id="OLZ41967.1"/>
    </source>
</evidence>
<protein>
    <recommendedName>
        <fullName evidence="4">SIMPL domain-containing protein</fullName>
    </recommendedName>
</protein>
<feature type="region of interest" description="Disordered" evidence="1">
    <location>
        <begin position="21"/>
        <end position="67"/>
    </location>
</feature>
<evidence type="ECO:0008006" key="4">
    <source>
        <dbReference type="Google" id="ProtNLM"/>
    </source>
</evidence>
<dbReference type="AlphaFoldDB" id="A0A1S8AZB8"/>
<dbReference type="PANTHER" id="PTHR34387:SF2">
    <property type="entry name" value="SLR1258 PROTEIN"/>
    <property type="match status" value="1"/>
</dbReference>
<dbReference type="PROSITE" id="PS51257">
    <property type="entry name" value="PROKAR_LIPOPROTEIN"/>
    <property type="match status" value="1"/>
</dbReference>
<sequence>MDRRRFLAASSIGLAAAVAGCTGSATDGDDDPESGSTTDSAANGDDVDGEITVSADGEVEAEPDQATVDVGVTATGESADAVTDELASGAERLRETFDDLDIPDENVEEGRYRVHSAREREADGFEGSHSFDVTLTDVDRVGEVIDAAIEAGADDVGRVRFTLQEETRSTLREDALDAALENADAEAAHVADNRGVEITGTTAVTTGDVQVHSFRTEAGDDAAESAGGAPPTEIDTDPVSVTASVTVTYGFEE</sequence>
<dbReference type="Gene3D" id="3.30.70.2970">
    <property type="entry name" value="Protein of unknown function (DUF541), domain 2"/>
    <property type="match status" value="1"/>
</dbReference>
<gene>
    <name evidence="2" type="ORF">A6E15_13685</name>
</gene>
<dbReference type="RefSeq" id="WP_076147066.1">
    <property type="nucleotide sequence ID" value="NZ_LWLN01000001.1"/>
</dbReference>
<dbReference type="OrthoDB" id="12132at2157"/>
<dbReference type="STRING" id="301967.A6E15_13685"/>
<accession>A0A1S8AZB8</accession>
<feature type="region of interest" description="Disordered" evidence="1">
    <location>
        <begin position="218"/>
        <end position="240"/>
    </location>
</feature>
<evidence type="ECO:0000256" key="1">
    <source>
        <dbReference type="SAM" id="MobiDB-lite"/>
    </source>
</evidence>
<evidence type="ECO:0000313" key="3">
    <source>
        <dbReference type="Proteomes" id="UP000189370"/>
    </source>
</evidence>
<dbReference type="Proteomes" id="UP000189370">
    <property type="component" value="Unassembled WGS sequence"/>
</dbReference>
<comment type="caution">
    <text evidence="2">The sequence shown here is derived from an EMBL/GenBank/DDBJ whole genome shotgun (WGS) entry which is preliminary data.</text>
</comment>
<dbReference type="EMBL" id="LWLN01000001">
    <property type="protein sequence ID" value="OLZ41967.1"/>
    <property type="molecule type" value="Genomic_DNA"/>
</dbReference>
<keyword evidence="3" id="KW-1185">Reference proteome</keyword>
<dbReference type="Pfam" id="PF04402">
    <property type="entry name" value="SIMPL"/>
    <property type="match status" value="1"/>
</dbReference>
<organism evidence="2 3">
    <name type="scientific">Natrinema saccharevitans</name>
    <dbReference type="NCBI Taxonomy" id="301967"/>
    <lineage>
        <taxon>Archaea</taxon>
        <taxon>Methanobacteriati</taxon>
        <taxon>Methanobacteriota</taxon>
        <taxon>Stenosarchaea group</taxon>
        <taxon>Halobacteria</taxon>
        <taxon>Halobacteriales</taxon>
        <taxon>Natrialbaceae</taxon>
        <taxon>Natrinema</taxon>
    </lineage>
</organism>